<feature type="region of interest" description="Disordered" evidence="1">
    <location>
        <begin position="82"/>
        <end position="139"/>
    </location>
</feature>
<reference evidence="4" key="1">
    <citation type="submission" date="2020-05" db="EMBL/GenBank/DDBJ databases">
        <title>Mycena genomes resolve the evolution of fungal bioluminescence.</title>
        <authorList>
            <person name="Tsai I.J."/>
        </authorList>
    </citation>
    <scope>NUCLEOTIDE SEQUENCE</scope>
    <source>
        <strain evidence="4">CCC161011</strain>
    </source>
</reference>
<accession>A0A8H6YXK7</accession>
<feature type="compositionally biased region" description="Basic and acidic residues" evidence="1">
    <location>
        <begin position="90"/>
        <end position="111"/>
    </location>
</feature>
<keyword evidence="5" id="KW-1185">Reference proteome</keyword>
<keyword evidence="2" id="KW-0812">Transmembrane</keyword>
<keyword evidence="3" id="KW-0732">Signal</keyword>
<dbReference type="EMBL" id="JACAZI010000003">
    <property type="protein sequence ID" value="KAF7366156.1"/>
    <property type="molecule type" value="Genomic_DNA"/>
</dbReference>
<keyword evidence="2" id="KW-1133">Transmembrane helix</keyword>
<evidence type="ECO:0000256" key="2">
    <source>
        <dbReference type="SAM" id="Phobius"/>
    </source>
</evidence>
<proteinExistence type="predicted"/>
<evidence type="ECO:0000313" key="4">
    <source>
        <dbReference type="EMBL" id="KAF7366156.1"/>
    </source>
</evidence>
<dbReference type="OrthoDB" id="3122470at2759"/>
<evidence type="ECO:0000313" key="5">
    <source>
        <dbReference type="Proteomes" id="UP000620124"/>
    </source>
</evidence>
<gene>
    <name evidence="4" type="ORF">MVEN_00492500</name>
</gene>
<comment type="caution">
    <text evidence="4">The sequence shown here is derived from an EMBL/GenBank/DDBJ whole genome shotgun (WGS) entry which is preliminary data.</text>
</comment>
<feature type="compositionally biased region" description="Polar residues" evidence="1">
    <location>
        <begin position="112"/>
        <end position="131"/>
    </location>
</feature>
<evidence type="ECO:0000256" key="1">
    <source>
        <dbReference type="SAM" id="MobiDB-lite"/>
    </source>
</evidence>
<organism evidence="4 5">
    <name type="scientific">Mycena venus</name>
    <dbReference type="NCBI Taxonomy" id="2733690"/>
    <lineage>
        <taxon>Eukaryota</taxon>
        <taxon>Fungi</taxon>
        <taxon>Dikarya</taxon>
        <taxon>Basidiomycota</taxon>
        <taxon>Agaricomycotina</taxon>
        <taxon>Agaricomycetes</taxon>
        <taxon>Agaricomycetidae</taxon>
        <taxon>Agaricales</taxon>
        <taxon>Marasmiineae</taxon>
        <taxon>Mycenaceae</taxon>
        <taxon>Mycena</taxon>
    </lineage>
</organism>
<evidence type="ECO:0000256" key="3">
    <source>
        <dbReference type="SAM" id="SignalP"/>
    </source>
</evidence>
<name>A0A8H6YXK7_9AGAR</name>
<keyword evidence="2" id="KW-0472">Membrane</keyword>
<protein>
    <submittedName>
        <fullName evidence="4">Uncharacterized protein</fullName>
    </submittedName>
</protein>
<feature type="chain" id="PRO_5034653028" evidence="3">
    <location>
        <begin position="24"/>
        <end position="139"/>
    </location>
</feature>
<dbReference type="Proteomes" id="UP000620124">
    <property type="component" value="Unassembled WGS sequence"/>
</dbReference>
<feature type="signal peptide" evidence="3">
    <location>
        <begin position="1"/>
        <end position="23"/>
    </location>
</feature>
<sequence>MSINRVSLSALFTVALLAALITAQSTVVTGPTASSTTATVLPLHYFSRTDRLIIGFCVSFGVLFIVIASYFCCCHSACRTARKGSVPRSWDAENGREGWQRHDAGAPEPTKRTSTSKNDTGMSDAHSTTTEAPPRYDEI</sequence>
<dbReference type="AlphaFoldDB" id="A0A8H6YXK7"/>
<feature type="transmembrane region" description="Helical" evidence="2">
    <location>
        <begin position="53"/>
        <end position="73"/>
    </location>
</feature>